<dbReference type="RefSeq" id="WP_182412390.1">
    <property type="nucleotide sequence ID" value="NZ_CP055153.1"/>
</dbReference>
<dbReference type="InterPro" id="IPR007627">
    <property type="entry name" value="RNA_pol_sigma70_r2"/>
</dbReference>
<evidence type="ECO:0000256" key="4">
    <source>
        <dbReference type="ARBA" id="ARBA00023125"/>
    </source>
</evidence>
<comment type="similarity">
    <text evidence="1">Belongs to the sigma-70 factor family. ECF subfamily.</text>
</comment>
<evidence type="ECO:0000256" key="1">
    <source>
        <dbReference type="ARBA" id="ARBA00010641"/>
    </source>
</evidence>
<dbReference type="AlphaFoldDB" id="A0A7L7LAS3"/>
<dbReference type="GO" id="GO:0006352">
    <property type="term" value="P:DNA-templated transcription initiation"/>
    <property type="evidence" value="ECO:0007669"/>
    <property type="project" value="InterPro"/>
</dbReference>
<keyword evidence="3" id="KW-0731">Sigma factor</keyword>
<proteinExistence type="inferred from homology"/>
<dbReference type="SUPFAM" id="SSF88659">
    <property type="entry name" value="Sigma3 and sigma4 domains of RNA polymerase sigma factors"/>
    <property type="match status" value="1"/>
</dbReference>
<evidence type="ECO:0000256" key="3">
    <source>
        <dbReference type="ARBA" id="ARBA00023082"/>
    </source>
</evidence>
<keyword evidence="8" id="KW-1185">Reference proteome</keyword>
<dbReference type="Proteomes" id="UP000514509">
    <property type="component" value="Chromosome"/>
</dbReference>
<sequence>MKHPDQKYIEALLKNDRILLDELYSKFSGKIKRMILRNSGTEADAADVFNDALLSLYYKASNQNFELTCPLDAFLYLICKNKWINELNKKKNKHLVVIIDDGEIDLGEDSFKLAEDYILQEQRHILLLEKVAELGDACKQLLHLSWSGKSMEEVAQILRVSYGFARKKKSGCIAKLIALMKQSSQFNSLKW</sequence>
<dbReference type="GO" id="GO:0016987">
    <property type="term" value="F:sigma factor activity"/>
    <property type="evidence" value="ECO:0007669"/>
    <property type="project" value="UniProtKB-KW"/>
</dbReference>
<keyword evidence="2" id="KW-0805">Transcription regulation</keyword>
<reference evidence="7 8" key="1">
    <citation type="submission" date="2020-08" db="EMBL/GenBank/DDBJ databases">
        <title>Adhaeribacter dokdonensis sp. nov., isolated from the rhizosphere of Elymus tsukushiensis, a plant native to the Dokdo Islands, Republic of Korea.</title>
        <authorList>
            <person name="Ghim S.Y."/>
        </authorList>
    </citation>
    <scope>NUCLEOTIDE SEQUENCE [LARGE SCALE GENOMIC DNA]</scope>
    <source>
        <strain evidence="7 8">KUDC8001</strain>
    </source>
</reference>
<dbReference type="GO" id="GO:0003677">
    <property type="term" value="F:DNA binding"/>
    <property type="evidence" value="ECO:0007669"/>
    <property type="project" value="UniProtKB-KW"/>
</dbReference>
<evidence type="ECO:0000259" key="6">
    <source>
        <dbReference type="Pfam" id="PF04542"/>
    </source>
</evidence>
<dbReference type="InterPro" id="IPR039425">
    <property type="entry name" value="RNA_pol_sigma-70-like"/>
</dbReference>
<evidence type="ECO:0000256" key="5">
    <source>
        <dbReference type="ARBA" id="ARBA00023163"/>
    </source>
</evidence>
<dbReference type="PANTHER" id="PTHR43133">
    <property type="entry name" value="RNA POLYMERASE ECF-TYPE SIGMA FACTO"/>
    <property type="match status" value="1"/>
</dbReference>
<dbReference type="SUPFAM" id="SSF88946">
    <property type="entry name" value="Sigma2 domain of RNA polymerase sigma factors"/>
    <property type="match status" value="1"/>
</dbReference>
<evidence type="ECO:0000256" key="2">
    <source>
        <dbReference type="ARBA" id="ARBA00023015"/>
    </source>
</evidence>
<dbReference type="PANTHER" id="PTHR43133:SF8">
    <property type="entry name" value="RNA POLYMERASE SIGMA FACTOR HI_1459-RELATED"/>
    <property type="match status" value="1"/>
</dbReference>
<dbReference type="InterPro" id="IPR013325">
    <property type="entry name" value="RNA_pol_sigma_r2"/>
</dbReference>
<dbReference type="InterPro" id="IPR014284">
    <property type="entry name" value="RNA_pol_sigma-70_dom"/>
</dbReference>
<dbReference type="InterPro" id="IPR036388">
    <property type="entry name" value="WH-like_DNA-bd_sf"/>
</dbReference>
<name>A0A7L7LAS3_9BACT</name>
<dbReference type="Gene3D" id="1.10.10.10">
    <property type="entry name" value="Winged helix-like DNA-binding domain superfamily/Winged helix DNA-binding domain"/>
    <property type="match status" value="1"/>
</dbReference>
<organism evidence="7 8">
    <name type="scientific">Adhaeribacter radiodurans</name>
    <dbReference type="NCBI Taxonomy" id="2745197"/>
    <lineage>
        <taxon>Bacteria</taxon>
        <taxon>Pseudomonadati</taxon>
        <taxon>Bacteroidota</taxon>
        <taxon>Cytophagia</taxon>
        <taxon>Cytophagales</taxon>
        <taxon>Hymenobacteraceae</taxon>
        <taxon>Adhaeribacter</taxon>
    </lineage>
</organism>
<evidence type="ECO:0000313" key="8">
    <source>
        <dbReference type="Proteomes" id="UP000514509"/>
    </source>
</evidence>
<dbReference type="NCBIfam" id="TIGR02937">
    <property type="entry name" value="sigma70-ECF"/>
    <property type="match status" value="1"/>
</dbReference>
<keyword evidence="5" id="KW-0804">Transcription</keyword>
<dbReference type="InterPro" id="IPR013324">
    <property type="entry name" value="RNA_pol_sigma_r3/r4-like"/>
</dbReference>
<dbReference type="Gene3D" id="1.10.1740.10">
    <property type="match status" value="1"/>
</dbReference>
<dbReference type="EMBL" id="CP055153">
    <property type="protein sequence ID" value="QMU29931.1"/>
    <property type="molecule type" value="Genomic_DNA"/>
</dbReference>
<dbReference type="KEGG" id="add:HUW48_18710"/>
<feature type="domain" description="RNA polymerase sigma-70 region 2" evidence="6">
    <location>
        <begin position="23"/>
        <end position="91"/>
    </location>
</feature>
<accession>A0A7L7LAS3</accession>
<dbReference type="Pfam" id="PF04542">
    <property type="entry name" value="Sigma70_r2"/>
    <property type="match status" value="1"/>
</dbReference>
<protein>
    <submittedName>
        <fullName evidence="7">Sigma-70 family RNA polymerase sigma factor</fullName>
    </submittedName>
</protein>
<gene>
    <name evidence="7" type="ORF">HUW48_18710</name>
</gene>
<keyword evidence="4" id="KW-0238">DNA-binding</keyword>
<evidence type="ECO:0000313" key="7">
    <source>
        <dbReference type="EMBL" id="QMU29931.1"/>
    </source>
</evidence>